<keyword evidence="4" id="KW-0963">Cytoplasm</keyword>
<dbReference type="Proteomes" id="UP001141327">
    <property type="component" value="Unassembled WGS sequence"/>
</dbReference>
<dbReference type="InterPro" id="IPR015847">
    <property type="entry name" value="ExoRNase_PH_dom2"/>
</dbReference>
<feature type="domain" description="Exoribonuclease phosphorolytic" evidence="9">
    <location>
        <begin position="179"/>
        <end position="240"/>
    </location>
</feature>
<feature type="compositionally biased region" description="Low complexity" evidence="7">
    <location>
        <begin position="312"/>
        <end position="335"/>
    </location>
</feature>
<dbReference type="SUPFAM" id="SSF54211">
    <property type="entry name" value="Ribosomal protein S5 domain 2-like"/>
    <property type="match status" value="1"/>
</dbReference>
<evidence type="ECO:0000313" key="10">
    <source>
        <dbReference type="EMBL" id="KAJ4461756.1"/>
    </source>
</evidence>
<dbReference type="InterPro" id="IPR036345">
    <property type="entry name" value="ExoRNase_PH_dom2_sf"/>
</dbReference>
<evidence type="ECO:0000256" key="3">
    <source>
        <dbReference type="ARBA" id="ARBA00006678"/>
    </source>
</evidence>
<proteinExistence type="inferred from homology"/>
<dbReference type="Pfam" id="PF01138">
    <property type="entry name" value="RNase_PH"/>
    <property type="match status" value="1"/>
</dbReference>
<dbReference type="Gene3D" id="3.30.230.70">
    <property type="entry name" value="GHMP Kinase, N-terminal domain"/>
    <property type="match status" value="1"/>
</dbReference>
<dbReference type="EMBL" id="JAPMOS010000006">
    <property type="protein sequence ID" value="KAJ4461756.1"/>
    <property type="molecule type" value="Genomic_DNA"/>
</dbReference>
<keyword evidence="6" id="KW-0539">Nucleus</keyword>
<organism evidence="10 11">
    <name type="scientific">Paratrimastix pyriformis</name>
    <dbReference type="NCBI Taxonomy" id="342808"/>
    <lineage>
        <taxon>Eukaryota</taxon>
        <taxon>Metamonada</taxon>
        <taxon>Preaxostyla</taxon>
        <taxon>Paratrimastigidae</taxon>
        <taxon>Paratrimastix</taxon>
    </lineage>
</organism>
<feature type="region of interest" description="Disordered" evidence="7">
    <location>
        <begin position="312"/>
        <end position="376"/>
    </location>
</feature>
<dbReference type="SUPFAM" id="SSF55666">
    <property type="entry name" value="Ribonuclease PH domain 2-like"/>
    <property type="match status" value="1"/>
</dbReference>
<dbReference type="CDD" id="cd11368">
    <property type="entry name" value="RNase_PH_RRP45"/>
    <property type="match status" value="1"/>
</dbReference>
<evidence type="ECO:0000256" key="2">
    <source>
        <dbReference type="ARBA" id="ARBA00004496"/>
    </source>
</evidence>
<dbReference type="InterPro" id="IPR033100">
    <property type="entry name" value="Rrp45"/>
</dbReference>
<reference evidence="10" key="1">
    <citation type="journal article" date="2022" name="bioRxiv">
        <title>Genomics of Preaxostyla Flagellates Illuminates Evolutionary Transitions and the Path Towards Mitochondrial Loss.</title>
        <authorList>
            <person name="Novak L.V.F."/>
            <person name="Treitli S.C."/>
            <person name="Pyrih J."/>
            <person name="Halakuc P."/>
            <person name="Pipaliya S.V."/>
            <person name="Vacek V."/>
            <person name="Brzon O."/>
            <person name="Soukal P."/>
            <person name="Eme L."/>
            <person name="Dacks J.B."/>
            <person name="Karnkowska A."/>
            <person name="Elias M."/>
            <person name="Hampl V."/>
        </authorList>
    </citation>
    <scope>NUCLEOTIDE SEQUENCE</scope>
    <source>
        <strain evidence="10">RCP-MX</strain>
    </source>
</reference>
<dbReference type="InterPro" id="IPR027408">
    <property type="entry name" value="PNPase/RNase_PH_dom_sf"/>
</dbReference>
<evidence type="ECO:0000256" key="1">
    <source>
        <dbReference type="ARBA" id="ARBA00004123"/>
    </source>
</evidence>
<feature type="compositionally biased region" description="Pro residues" evidence="7">
    <location>
        <begin position="343"/>
        <end position="353"/>
    </location>
</feature>
<dbReference type="Pfam" id="PF03725">
    <property type="entry name" value="RNase_PH_C"/>
    <property type="match status" value="1"/>
</dbReference>
<keyword evidence="5" id="KW-0694">RNA-binding</keyword>
<protein>
    <submittedName>
        <fullName evidence="10">Exosome complex component RRP45B</fullName>
    </submittedName>
</protein>
<evidence type="ECO:0000256" key="5">
    <source>
        <dbReference type="ARBA" id="ARBA00022884"/>
    </source>
</evidence>
<feature type="domain" description="Exoribonuclease phosphorolytic" evidence="8">
    <location>
        <begin position="29"/>
        <end position="153"/>
    </location>
</feature>
<comment type="caution">
    <text evidence="10">The sequence shown here is derived from an EMBL/GenBank/DDBJ whole genome shotgun (WGS) entry which is preliminary data.</text>
</comment>
<comment type="similarity">
    <text evidence="3">Belongs to the RNase PH family.</text>
</comment>
<comment type="subcellular location">
    <subcellularLocation>
        <location evidence="2">Cytoplasm</location>
    </subcellularLocation>
    <subcellularLocation>
        <location evidence="1">Nucleus</location>
    </subcellularLocation>
</comment>
<evidence type="ECO:0000313" key="11">
    <source>
        <dbReference type="Proteomes" id="UP001141327"/>
    </source>
</evidence>
<evidence type="ECO:0000256" key="7">
    <source>
        <dbReference type="SAM" id="MobiDB-lite"/>
    </source>
</evidence>
<evidence type="ECO:0000259" key="9">
    <source>
        <dbReference type="Pfam" id="PF03725"/>
    </source>
</evidence>
<name>A0ABQ8URL1_9EUKA</name>
<dbReference type="PANTHER" id="PTHR11097">
    <property type="entry name" value="EXOSOME COMPLEX EXONUCLEASE RIBOSOMAL RNA PROCESSING PROTEIN"/>
    <property type="match status" value="1"/>
</dbReference>
<sequence length="376" mass="39236">MDFLLAALKEGIRVDGRAPTEPRDVSFSFPHERGHAEVKMGNTRVLACISAEILAPYPDRPNEGILSFTTDFSPMASPAFEPGRSSERGIEISRVVERGIRETRAINMESLCILAGEKVWSVRCDLHVLDDGGNLMDCLSLAAMAAFLHFRKPQLSVAGDRLIVYPASLKDPVPLTIHHVPIAVTFGLFTASNLAVLDPTTEEEAHMDGALTVTINSRGVICAIQKAGGAPITQPQILALTGQAAQRAKQLVAILTDALKATGGPAAEGEPEWTHEAGLPSVPAMPAAFASGPPAAHMPALHTRPILAAPAPALSPPAAANPSPSPAAAASPAGAKEAEGRSSPPPTPSPTPSPTGAQKKKRGPPTSLRERAAGQK</sequence>
<dbReference type="InterPro" id="IPR001247">
    <property type="entry name" value="ExoRNase_PH_dom1"/>
</dbReference>
<dbReference type="InterPro" id="IPR050590">
    <property type="entry name" value="Exosome_comp_Rrp42_subfam"/>
</dbReference>
<evidence type="ECO:0000256" key="6">
    <source>
        <dbReference type="ARBA" id="ARBA00023242"/>
    </source>
</evidence>
<keyword evidence="11" id="KW-1185">Reference proteome</keyword>
<accession>A0ABQ8URL1</accession>
<evidence type="ECO:0000259" key="8">
    <source>
        <dbReference type="Pfam" id="PF01138"/>
    </source>
</evidence>
<gene>
    <name evidence="10" type="ORF">PAPYR_1897</name>
</gene>
<evidence type="ECO:0000256" key="4">
    <source>
        <dbReference type="ARBA" id="ARBA00022490"/>
    </source>
</evidence>
<dbReference type="PANTHER" id="PTHR11097:SF14">
    <property type="entry name" value="EXOSOME COMPLEX COMPONENT RRP45"/>
    <property type="match status" value="1"/>
</dbReference>
<dbReference type="InterPro" id="IPR020568">
    <property type="entry name" value="Ribosomal_Su5_D2-typ_SF"/>
</dbReference>